<evidence type="ECO:0000313" key="2">
    <source>
        <dbReference type="EMBL" id="AFK47274.1"/>
    </source>
</evidence>
<protein>
    <submittedName>
        <fullName evidence="2">Uncharacterized protein</fullName>
    </submittedName>
</protein>
<dbReference type="AlphaFoldDB" id="I3T432"/>
<proteinExistence type="evidence at transcript level"/>
<name>I3T432_LOTJA</name>
<evidence type="ECO:0000256" key="1">
    <source>
        <dbReference type="SAM" id="Phobius"/>
    </source>
</evidence>
<reference evidence="2" key="1">
    <citation type="submission" date="2012-05" db="EMBL/GenBank/DDBJ databases">
        <authorList>
            <person name="Krishnakumar V."/>
            <person name="Cheung F."/>
            <person name="Xiao Y."/>
            <person name="Chan A."/>
            <person name="Moskal W.A."/>
            <person name="Town C.D."/>
        </authorList>
    </citation>
    <scope>NUCLEOTIDE SEQUENCE</scope>
</reference>
<keyword evidence="1" id="KW-0472">Membrane</keyword>
<accession>I3T432</accession>
<organism evidence="2">
    <name type="scientific">Lotus japonicus</name>
    <name type="common">Lotus corniculatus var. japonicus</name>
    <dbReference type="NCBI Taxonomy" id="34305"/>
    <lineage>
        <taxon>Eukaryota</taxon>
        <taxon>Viridiplantae</taxon>
        <taxon>Streptophyta</taxon>
        <taxon>Embryophyta</taxon>
        <taxon>Tracheophyta</taxon>
        <taxon>Spermatophyta</taxon>
        <taxon>Magnoliopsida</taxon>
        <taxon>eudicotyledons</taxon>
        <taxon>Gunneridae</taxon>
        <taxon>Pentapetalae</taxon>
        <taxon>rosids</taxon>
        <taxon>fabids</taxon>
        <taxon>Fabales</taxon>
        <taxon>Fabaceae</taxon>
        <taxon>Papilionoideae</taxon>
        <taxon>50 kb inversion clade</taxon>
        <taxon>NPAAA clade</taxon>
        <taxon>Hologalegina</taxon>
        <taxon>robinioid clade</taxon>
        <taxon>Loteae</taxon>
        <taxon>Lotus</taxon>
    </lineage>
</organism>
<dbReference type="EMBL" id="BT147480">
    <property type="protein sequence ID" value="AFK47274.1"/>
    <property type="molecule type" value="mRNA"/>
</dbReference>
<feature type="transmembrane region" description="Helical" evidence="1">
    <location>
        <begin position="6"/>
        <end position="24"/>
    </location>
</feature>
<sequence length="42" mass="4713">MLTDLILVLSSKCVAICFCLVWICKSSWNVMDQAEKQQCGCT</sequence>
<keyword evidence="1" id="KW-1133">Transmembrane helix</keyword>
<keyword evidence="1" id="KW-0812">Transmembrane</keyword>